<feature type="domain" description="Endonuclease GajA/Old nuclease/RecF-like AAA" evidence="1">
    <location>
        <begin position="1"/>
        <end position="71"/>
    </location>
</feature>
<dbReference type="Gene3D" id="3.40.50.300">
    <property type="entry name" value="P-loop containing nucleotide triphosphate hydrolases"/>
    <property type="match status" value="1"/>
</dbReference>
<name>A0A098AX42_DESHA</name>
<dbReference type="GO" id="GO:0004519">
    <property type="term" value="F:endonuclease activity"/>
    <property type="evidence" value="ECO:0007669"/>
    <property type="project" value="UniProtKB-KW"/>
</dbReference>
<dbReference type="PANTHER" id="PTHR43581:SF2">
    <property type="entry name" value="EXCINUCLEASE ATPASE SUBUNIT"/>
    <property type="match status" value="1"/>
</dbReference>
<sequence>MRIFCVKVSNYRNIDGITVIFHPDCNYIIGENNLGKSNFLSLIGTVCAGKGFDEKDFADPDKAIEVELDIKLLQNEQGFFGDNFSPEDASLLKIRYRQTIKEAYPTIVSVDSNESIQARLLRKINFLKYETTAVPSRELRLDSQKGAGLLINGIIERFIADGEPAFLNDEQIGGLMKFINEHLGKIRSFHDYSIKATIAPNPTEMLTSLFYLSDGYRKIDTTGSGVQYMAMASINILCQIMELYKSKSSPFGEQLYTDDDGRKLLPLVLSIDEPEVHLHPYLQRSLIGYYKKILCNEDVKFVELLKSCFGVDGLDGQLVIVTHSTDALVGDYRNLIRFHKNGDRTAVISGYALRPIEGANNEGRIKSENEKHLIMHFPEIKEAFYSKCAVLIEGETEYGCIHAFADKIGVALDDCGICVINAKGEKSIKPLRQLLTLFAIPSIAIYDGDVREGHTAAADEFFTNESCYEIEIVKSLYSQNKQDIVKQIAKELDSQYATVPLDFDFVSKHFKKMGIELYSQKTCENCGHTKKVKDASGYTPRSLADVDDNDEEDFCRMYSAWFMAKKGVLLGRIVGESLPVELIPACYSDAIKKAQEVASHV</sequence>
<accession>A0A098AX42</accession>
<evidence type="ECO:0000313" key="3">
    <source>
        <dbReference type="EMBL" id="CDX00675.1"/>
    </source>
</evidence>
<dbReference type="SUPFAM" id="SSF52540">
    <property type="entry name" value="P-loop containing nucleoside triphosphate hydrolases"/>
    <property type="match status" value="1"/>
</dbReference>
<keyword evidence="3" id="KW-0540">Nuclease</keyword>
<dbReference type="PATRIC" id="fig|49338.4.peg.847"/>
<evidence type="ECO:0000259" key="2">
    <source>
        <dbReference type="Pfam" id="PF20469"/>
    </source>
</evidence>
<dbReference type="Pfam" id="PF13175">
    <property type="entry name" value="AAA_15"/>
    <property type="match status" value="2"/>
</dbReference>
<feature type="domain" description="OLD protein-like TOPRIM" evidence="2">
    <location>
        <begin position="384"/>
        <end position="449"/>
    </location>
</feature>
<dbReference type="PANTHER" id="PTHR43581">
    <property type="entry name" value="ATP/GTP PHOSPHATASE"/>
    <property type="match status" value="1"/>
</dbReference>
<dbReference type="RefSeq" id="WP_015942907.1">
    <property type="nucleotide sequence ID" value="NZ_LK996017.1"/>
</dbReference>
<dbReference type="CDD" id="cd01026">
    <property type="entry name" value="TOPRIM_OLD"/>
    <property type="match status" value="1"/>
</dbReference>
<protein>
    <submittedName>
        <fullName evidence="3">ATP-dependent endonuclease of the OLD -like protein</fullName>
    </submittedName>
</protein>
<dbReference type="InterPro" id="IPR034139">
    <property type="entry name" value="TOPRIM_OLD"/>
</dbReference>
<keyword evidence="3" id="KW-0378">Hydrolase</keyword>
<dbReference type="InterPro" id="IPR027417">
    <property type="entry name" value="P-loop_NTPase"/>
</dbReference>
<keyword evidence="3" id="KW-0255">Endonuclease</keyword>
<organism evidence="3">
    <name type="scientific">Desulfitobacterium hafniense</name>
    <name type="common">Desulfitobacterium frappieri</name>
    <dbReference type="NCBI Taxonomy" id="49338"/>
    <lineage>
        <taxon>Bacteria</taxon>
        <taxon>Bacillati</taxon>
        <taxon>Bacillota</taxon>
        <taxon>Clostridia</taxon>
        <taxon>Eubacteriales</taxon>
        <taxon>Desulfitobacteriaceae</taxon>
        <taxon>Desulfitobacterium</taxon>
    </lineage>
</organism>
<gene>
    <name evidence="3" type="ORF">DPCES_0788</name>
</gene>
<reference evidence="3" key="1">
    <citation type="submission" date="2014-07" db="EMBL/GenBank/DDBJ databases">
        <authorList>
            <person name="Hornung V.Bastian."/>
        </authorList>
    </citation>
    <scope>NUCLEOTIDE SEQUENCE</scope>
    <source>
        <strain evidence="3">PCE-S</strain>
    </source>
</reference>
<dbReference type="EMBL" id="LK996017">
    <property type="protein sequence ID" value="CDX00675.1"/>
    <property type="molecule type" value="Genomic_DNA"/>
</dbReference>
<evidence type="ECO:0000259" key="1">
    <source>
        <dbReference type="Pfam" id="PF13175"/>
    </source>
</evidence>
<dbReference type="AlphaFoldDB" id="A0A098AX42"/>
<dbReference type="InterPro" id="IPR051396">
    <property type="entry name" value="Bact_Antivir_Def_Nuclease"/>
</dbReference>
<proteinExistence type="predicted"/>
<dbReference type="InterPro" id="IPR041685">
    <property type="entry name" value="AAA_GajA/Old/RecF-like"/>
</dbReference>
<dbReference type="Pfam" id="PF20469">
    <property type="entry name" value="OLD-like_TOPRIM"/>
    <property type="match status" value="1"/>
</dbReference>
<feature type="domain" description="Endonuclease GajA/Old nuclease/RecF-like AAA" evidence="1">
    <location>
        <begin position="207"/>
        <end position="325"/>
    </location>
</feature>